<reference evidence="7" key="1">
    <citation type="submission" date="2023-05" db="EMBL/GenBank/DDBJ databases">
        <authorList>
            <person name="Huff M."/>
        </authorList>
    </citation>
    <scope>NUCLEOTIDE SEQUENCE</scope>
</reference>
<dbReference type="PANTHER" id="PTHR31791">
    <property type="entry name" value="FRIGIDA-LIKE PROTEIN 3-RELATED"/>
    <property type="match status" value="1"/>
</dbReference>
<evidence type="ECO:0000313" key="7">
    <source>
        <dbReference type="EMBL" id="CAI9784106.1"/>
    </source>
</evidence>
<comment type="similarity">
    <text evidence="1 5">Belongs to the Frigida family.</text>
</comment>
<gene>
    <name evidence="7" type="ORF">FPE_LOCUS31536</name>
</gene>
<evidence type="ECO:0000256" key="2">
    <source>
        <dbReference type="ARBA" id="ARBA00022473"/>
    </source>
</evidence>
<keyword evidence="8" id="KW-1185">Reference proteome</keyword>
<evidence type="ECO:0000256" key="1">
    <source>
        <dbReference type="ARBA" id="ARBA00008956"/>
    </source>
</evidence>
<dbReference type="Pfam" id="PF07899">
    <property type="entry name" value="Frigida"/>
    <property type="match status" value="1"/>
</dbReference>
<evidence type="ECO:0000256" key="3">
    <source>
        <dbReference type="ARBA" id="ARBA00022782"/>
    </source>
</evidence>
<evidence type="ECO:0000256" key="6">
    <source>
        <dbReference type="SAM" id="MobiDB-lite"/>
    </source>
</evidence>
<proteinExistence type="inferred from homology"/>
<evidence type="ECO:0000313" key="8">
    <source>
        <dbReference type="Proteomes" id="UP000834106"/>
    </source>
</evidence>
<dbReference type="InterPro" id="IPR012474">
    <property type="entry name" value="Frigida"/>
</dbReference>
<sequence>MALSTVKSIETALDLIDSKKENLKKAFEDLQSHSTALSSFTFTWSDLDSYFSSIQSDLLEKFSTLQSLESSQTQTQTQKFKRKKLKDSVTGDPIPARSELKLFCEQMDGMRLRKYIIERHREQTAIRVELLDAWKSAADPGAMILDALEGFCDGGSVSSSDLGGLRRACVVLLEELMKARVEIGPEVRERARAMAADWKAKIEANGGGGDERDEEEKGLVKLGYLQLLATYGLVSAGGYDVNGLIDYAVVIARCRQAVDLCRALGLGNRISDVIQKLISKGKQLLALKFIFEFELTDEFPPVPLLKAYVIDMEEDVQKIRKSGKRSRQSLNEAVMKEISALKSVIKCIDDHGLESQYPKHILVTRIEKLEKEKVDKKHPATGPVPKPQQQAKNQKQRGNKRMKAVALPSVTKKKNRSNPVVLPSQPSHVQTAGLLPDHAALHHSSPAGVYSRAVPHVAADMYAGSSAGVHGFTGAHMGFSGNLNQTAATAYPSEQQGQPSYYGAAIGYGGYGMPVPPQYHPGYYPQ</sequence>
<evidence type="ECO:0000256" key="5">
    <source>
        <dbReference type="RuleBase" id="RU364012"/>
    </source>
</evidence>
<keyword evidence="2 5" id="KW-0217">Developmental protein</keyword>
<keyword evidence="3 5" id="KW-0221">Differentiation</keyword>
<name>A0AAD2EDK1_9LAMI</name>
<dbReference type="PANTHER" id="PTHR31791:SF47">
    <property type="entry name" value="INACTIVE FRIGIDA-LIKE PROTEIN 2"/>
    <property type="match status" value="1"/>
</dbReference>
<dbReference type="EMBL" id="OU503055">
    <property type="protein sequence ID" value="CAI9784106.1"/>
    <property type="molecule type" value="Genomic_DNA"/>
</dbReference>
<dbReference type="AlphaFoldDB" id="A0AAD2EDK1"/>
<accession>A0AAD2EDK1</accession>
<keyword evidence="4 5" id="KW-0287">Flowering</keyword>
<feature type="compositionally biased region" description="Basic residues" evidence="6">
    <location>
        <begin position="394"/>
        <end position="403"/>
    </location>
</feature>
<feature type="region of interest" description="Disordered" evidence="6">
    <location>
        <begin position="373"/>
        <end position="404"/>
    </location>
</feature>
<organism evidence="7 8">
    <name type="scientific">Fraxinus pennsylvanica</name>
    <dbReference type="NCBI Taxonomy" id="56036"/>
    <lineage>
        <taxon>Eukaryota</taxon>
        <taxon>Viridiplantae</taxon>
        <taxon>Streptophyta</taxon>
        <taxon>Embryophyta</taxon>
        <taxon>Tracheophyta</taxon>
        <taxon>Spermatophyta</taxon>
        <taxon>Magnoliopsida</taxon>
        <taxon>eudicotyledons</taxon>
        <taxon>Gunneridae</taxon>
        <taxon>Pentapetalae</taxon>
        <taxon>asterids</taxon>
        <taxon>lamiids</taxon>
        <taxon>Lamiales</taxon>
        <taxon>Oleaceae</taxon>
        <taxon>Oleeae</taxon>
        <taxon>Fraxinus</taxon>
    </lineage>
</organism>
<protein>
    <recommendedName>
        <fullName evidence="5">FRIGIDA-like protein</fullName>
    </recommendedName>
</protein>
<dbReference type="Proteomes" id="UP000834106">
    <property type="component" value="Chromosome 20"/>
</dbReference>
<evidence type="ECO:0000256" key="4">
    <source>
        <dbReference type="ARBA" id="ARBA00023089"/>
    </source>
</evidence>
<dbReference type="GO" id="GO:0030154">
    <property type="term" value="P:cell differentiation"/>
    <property type="evidence" value="ECO:0007669"/>
    <property type="project" value="UniProtKB-KW"/>
</dbReference>
<dbReference type="GO" id="GO:0009908">
    <property type="term" value="P:flower development"/>
    <property type="evidence" value="ECO:0007669"/>
    <property type="project" value="UniProtKB-KW"/>
</dbReference>